<keyword evidence="3" id="KW-1185">Reference proteome</keyword>
<sequence>MVKHSFFALVFLAACNVSPAPQSTGGISVGDAGTPDAGSSCERAVAVVTSDYKSTNIVVSSLDGVTQSQSFVSSGAAKPGLALALSGDVDVPATAPGSKRVVILDRYGTNVITWMDLGTARVLAQLPVGTGFQSNPHDYLDVDARRAYVSRYGTNPSPGALPLDQGGDLLILDTEKYAITGRIPMPEDDPGLQACPDAMTWLRGQVVVSLGRWAADFSRTGDGRFAAISPATNRVVWTLDILGLQACGRLAVSPSGDFAAVACSSKLDMSTQKFDPKGSDIVLYDTTVLPPKEIRRFDLGKRLDVGLQPSLTFASEDRILALSYGGNGKVGDAAFALNTTNGEVTPLAEAPKAYVLGGMHCAPGCGDVCLLGDAQRNRLRRWHVSAEGRFEPLDDAVLDTLIGLPPRSIGGL</sequence>
<dbReference type="EMBL" id="CP089983">
    <property type="protein sequence ID" value="WXB05107.1"/>
    <property type="molecule type" value="Genomic_DNA"/>
</dbReference>
<dbReference type="Proteomes" id="UP001374803">
    <property type="component" value="Chromosome"/>
</dbReference>
<dbReference type="SUPFAM" id="SSF50969">
    <property type="entry name" value="YVTN repeat-like/Quinoprotein amine dehydrogenase"/>
    <property type="match status" value="1"/>
</dbReference>
<evidence type="ECO:0000313" key="2">
    <source>
        <dbReference type="EMBL" id="WXB05107.1"/>
    </source>
</evidence>
<proteinExistence type="predicted"/>
<dbReference type="Gene3D" id="2.130.10.10">
    <property type="entry name" value="YVTN repeat-like/Quinoprotein amine dehydrogenase"/>
    <property type="match status" value="1"/>
</dbReference>
<evidence type="ECO:0000256" key="1">
    <source>
        <dbReference type="SAM" id="SignalP"/>
    </source>
</evidence>
<organism evidence="2 3">
    <name type="scientific">Pendulispora rubella</name>
    <dbReference type="NCBI Taxonomy" id="2741070"/>
    <lineage>
        <taxon>Bacteria</taxon>
        <taxon>Pseudomonadati</taxon>
        <taxon>Myxococcota</taxon>
        <taxon>Myxococcia</taxon>
        <taxon>Myxococcales</taxon>
        <taxon>Sorangiineae</taxon>
        <taxon>Pendulisporaceae</taxon>
        <taxon>Pendulispora</taxon>
    </lineage>
</organism>
<feature type="signal peptide" evidence="1">
    <location>
        <begin position="1"/>
        <end position="19"/>
    </location>
</feature>
<dbReference type="PROSITE" id="PS51257">
    <property type="entry name" value="PROKAR_LIPOPROTEIN"/>
    <property type="match status" value="1"/>
</dbReference>
<dbReference type="RefSeq" id="WP_394834749.1">
    <property type="nucleotide sequence ID" value="NZ_CP089929.1"/>
</dbReference>
<evidence type="ECO:0000313" key="3">
    <source>
        <dbReference type="Proteomes" id="UP001374803"/>
    </source>
</evidence>
<gene>
    <name evidence="2" type="ORF">LVJ94_50465</name>
</gene>
<name>A0ABZ2L2F8_9BACT</name>
<feature type="chain" id="PRO_5045545760" evidence="1">
    <location>
        <begin position="20"/>
        <end position="412"/>
    </location>
</feature>
<dbReference type="InterPro" id="IPR011044">
    <property type="entry name" value="Quino_amine_DH_bsu"/>
</dbReference>
<reference evidence="2" key="1">
    <citation type="submission" date="2021-12" db="EMBL/GenBank/DDBJ databases">
        <title>Discovery of the Pendulisporaceae a myxobacterial family with distinct sporulation behavior and unique specialized metabolism.</title>
        <authorList>
            <person name="Garcia R."/>
            <person name="Popoff A."/>
            <person name="Bader C.D."/>
            <person name="Loehr J."/>
            <person name="Walesch S."/>
            <person name="Walt C."/>
            <person name="Boldt J."/>
            <person name="Bunk B."/>
            <person name="Haeckl F.J.F.P.J."/>
            <person name="Gunesch A.P."/>
            <person name="Birkelbach J."/>
            <person name="Nuebel U."/>
            <person name="Pietschmann T."/>
            <person name="Bach T."/>
            <person name="Mueller R."/>
        </authorList>
    </citation>
    <scope>NUCLEOTIDE SEQUENCE</scope>
    <source>
        <strain evidence="2">MSr11367</strain>
    </source>
</reference>
<dbReference type="InterPro" id="IPR015943">
    <property type="entry name" value="WD40/YVTN_repeat-like_dom_sf"/>
</dbReference>
<accession>A0ABZ2L2F8</accession>
<protein>
    <submittedName>
        <fullName evidence="2">Uncharacterized protein</fullName>
    </submittedName>
</protein>
<keyword evidence="1" id="KW-0732">Signal</keyword>